<keyword evidence="2" id="KW-0472">Membrane</keyword>
<keyword evidence="1" id="KW-0175">Coiled coil</keyword>
<reference evidence="3 4" key="1">
    <citation type="submission" date="2016-10" db="EMBL/GenBank/DDBJ databases">
        <authorList>
            <person name="de Groot N.N."/>
        </authorList>
    </citation>
    <scope>NUCLEOTIDE SEQUENCE [LARGE SCALE GENOMIC DNA]</scope>
    <source>
        <strain evidence="3 4">DSM 19547</strain>
    </source>
</reference>
<evidence type="ECO:0000313" key="3">
    <source>
        <dbReference type="EMBL" id="SFP08819.1"/>
    </source>
</evidence>
<evidence type="ECO:0000256" key="2">
    <source>
        <dbReference type="SAM" id="Phobius"/>
    </source>
</evidence>
<organism evidence="3 4">
    <name type="scientific">Tranquillimonas alkanivorans</name>
    <dbReference type="NCBI Taxonomy" id="441119"/>
    <lineage>
        <taxon>Bacteria</taxon>
        <taxon>Pseudomonadati</taxon>
        <taxon>Pseudomonadota</taxon>
        <taxon>Alphaproteobacteria</taxon>
        <taxon>Rhodobacterales</taxon>
        <taxon>Roseobacteraceae</taxon>
        <taxon>Tranquillimonas</taxon>
    </lineage>
</organism>
<dbReference type="RefSeq" id="WP_245759169.1">
    <property type="nucleotide sequence ID" value="NZ_FOXA01000002.1"/>
</dbReference>
<evidence type="ECO:0000256" key="1">
    <source>
        <dbReference type="SAM" id="Coils"/>
    </source>
</evidence>
<protein>
    <submittedName>
        <fullName evidence="3">Cell division protein FtsB</fullName>
    </submittedName>
</protein>
<evidence type="ECO:0000313" key="4">
    <source>
        <dbReference type="Proteomes" id="UP000199356"/>
    </source>
</evidence>
<dbReference type="Pfam" id="PF04977">
    <property type="entry name" value="DivIC"/>
    <property type="match status" value="1"/>
</dbReference>
<dbReference type="STRING" id="441119.SAMN04488047_102266"/>
<feature type="transmembrane region" description="Helical" evidence="2">
    <location>
        <begin position="12"/>
        <end position="31"/>
    </location>
</feature>
<keyword evidence="3" id="KW-0132">Cell division</keyword>
<dbReference type="InterPro" id="IPR007060">
    <property type="entry name" value="FtsL/DivIC"/>
</dbReference>
<keyword evidence="2" id="KW-1133">Transmembrane helix</keyword>
<dbReference type="GO" id="GO:0051301">
    <property type="term" value="P:cell division"/>
    <property type="evidence" value="ECO:0007669"/>
    <property type="project" value="UniProtKB-KW"/>
</dbReference>
<keyword evidence="4" id="KW-1185">Reference proteome</keyword>
<feature type="coiled-coil region" evidence="1">
    <location>
        <begin position="40"/>
        <end position="74"/>
    </location>
</feature>
<dbReference type="Proteomes" id="UP000199356">
    <property type="component" value="Unassembled WGS sequence"/>
</dbReference>
<keyword evidence="2" id="KW-0812">Transmembrane</keyword>
<gene>
    <name evidence="3" type="ORF">SAMN04488047_102266</name>
</gene>
<dbReference type="EMBL" id="FOXA01000002">
    <property type="protein sequence ID" value="SFP08819.1"/>
    <property type="molecule type" value="Genomic_DNA"/>
</dbReference>
<name>A0A1I5MH25_9RHOB</name>
<sequence>MTHSRSRPAIGVVVYFSLAFVLGMYFTYASVQGDYGIFRRVQIDAEAAELRDELAGLEAEVAKLSNKTRRLSDAYLDLDLLDEQARDVLGMVRADEIVLR</sequence>
<accession>A0A1I5MH25</accession>
<proteinExistence type="predicted"/>
<dbReference type="AlphaFoldDB" id="A0A1I5MH25"/>
<keyword evidence="3" id="KW-0131">Cell cycle</keyword>